<feature type="compositionally biased region" description="Polar residues" evidence="1">
    <location>
        <begin position="1433"/>
        <end position="1455"/>
    </location>
</feature>
<evidence type="ECO:0000259" key="2">
    <source>
        <dbReference type="PROSITE" id="PS50826"/>
    </source>
</evidence>
<feature type="compositionally biased region" description="Polar residues" evidence="1">
    <location>
        <begin position="1494"/>
        <end position="1518"/>
    </location>
</feature>
<feature type="compositionally biased region" description="Polar residues" evidence="1">
    <location>
        <begin position="1282"/>
        <end position="1300"/>
    </location>
</feature>
<gene>
    <name evidence="3" type="ORF">D915_004171</name>
</gene>
<dbReference type="InterPro" id="IPR004012">
    <property type="entry name" value="Run_dom"/>
</dbReference>
<organism evidence="3 4">
    <name type="scientific">Fasciola hepatica</name>
    <name type="common">Liver fluke</name>
    <dbReference type="NCBI Taxonomy" id="6192"/>
    <lineage>
        <taxon>Eukaryota</taxon>
        <taxon>Metazoa</taxon>
        <taxon>Spiralia</taxon>
        <taxon>Lophotrochozoa</taxon>
        <taxon>Platyhelminthes</taxon>
        <taxon>Trematoda</taxon>
        <taxon>Digenea</taxon>
        <taxon>Plagiorchiida</taxon>
        <taxon>Echinostomata</taxon>
        <taxon>Echinostomatoidea</taxon>
        <taxon>Fasciolidae</taxon>
        <taxon>Fasciola</taxon>
    </lineage>
</organism>
<dbReference type="SUPFAM" id="SSF140741">
    <property type="entry name" value="RUN domain-like"/>
    <property type="match status" value="1"/>
</dbReference>
<feature type="compositionally biased region" description="Polar residues" evidence="1">
    <location>
        <begin position="1527"/>
        <end position="1536"/>
    </location>
</feature>
<dbReference type="PROSITE" id="PS50826">
    <property type="entry name" value="RUN"/>
    <property type="match status" value="1"/>
</dbReference>
<feature type="region of interest" description="Disordered" evidence="1">
    <location>
        <begin position="1278"/>
        <end position="1323"/>
    </location>
</feature>
<dbReference type="EMBL" id="JXXN02001292">
    <property type="protein sequence ID" value="THD25096.1"/>
    <property type="molecule type" value="Genomic_DNA"/>
</dbReference>
<feature type="compositionally biased region" description="Low complexity" evidence="1">
    <location>
        <begin position="196"/>
        <end position="206"/>
    </location>
</feature>
<dbReference type="InterPro" id="IPR037213">
    <property type="entry name" value="Run_dom_sf"/>
</dbReference>
<comment type="caution">
    <text evidence="3">The sequence shown here is derived from an EMBL/GenBank/DDBJ whole genome shotgun (WGS) entry which is preliminary data.</text>
</comment>
<accession>A0A4E0RCG3</accession>
<feature type="compositionally biased region" description="Polar residues" evidence="1">
    <location>
        <begin position="601"/>
        <end position="616"/>
    </location>
</feature>
<feature type="compositionally biased region" description="Low complexity" evidence="1">
    <location>
        <begin position="1417"/>
        <end position="1430"/>
    </location>
</feature>
<name>A0A4E0RCG3_FASHE</name>
<evidence type="ECO:0000313" key="4">
    <source>
        <dbReference type="Proteomes" id="UP000230066"/>
    </source>
</evidence>
<evidence type="ECO:0000313" key="3">
    <source>
        <dbReference type="EMBL" id="THD25096.1"/>
    </source>
</evidence>
<feature type="region of interest" description="Disordered" evidence="1">
    <location>
        <begin position="439"/>
        <end position="489"/>
    </location>
</feature>
<evidence type="ECO:0000256" key="1">
    <source>
        <dbReference type="SAM" id="MobiDB-lite"/>
    </source>
</evidence>
<feature type="region of interest" description="Disordered" evidence="1">
    <location>
        <begin position="104"/>
        <end position="206"/>
    </location>
</feature>
<keyword evidence="4" id="KW-1185">Reference proteome</keyword>
<feature type="region of interest" description="Disordered" evidence="1">
    <location>
        <begin position="1046"/>
        <end position="1067"/>
    </location>
</feature>
<feature type="compositionally biased region" description="Polar residues" evidence="1">
    <location>
        <begin position="944"/>
        <end position="964"/>
    </location>
</feature>
<dbReference type="SMART" id="SM00593">
    <property type="entry name" value="RUN"/>
    <property type="match status" value="1"/>
</dbReference>
<dbReference type="Proteomes" id="UP000230066">
    <property type="component" value="Unassembled WGS sequence"/>
</dbReference>
<proteinExistence type="predicted"/>
<feature type="domain" description="RUN" evidence="2">
    <location>
        <begin position="1121"/>
        <end position="1270"/>
    </location>
</feature>
<feature type="compositionally biased region" description="Low complexity" evidence="1">
    <location>
        <begin position="1301"/>
        <end position="1323"/>
    </location>
</feature>
<feature type="compositionally biased region" description="Polar residues" evidence="1">
    <location>
        <begin position="170"/>
        <end position="185"/>
    </location>
</feature>
<feature type="compositionally biased region" description="Polar residues" evidence="1">
    <location>
        <begin position="142"/>
        <end position="159"/>
    </location>
</feature>
<feature type="region of interest" description="Disordered" evidence="1">
    <location>
        <begin position="1384"/>
        <end position="1536"/>
    </location>
</feature>
<dbReference type="Gene3D" id="1.20.58.900">
    <property type="match status" value="1"/>
</dbReference>
<sequence length="1536" mass="165350">MYHPLSAVEGNPYLAIGISPKGTFPVRGVNAVVDPANQQDNLKVNSKFHLDEISTVPMHPDPTSLQTPVVSSVWLEQGEYFFDDEFAVSFDTNLVDPCDGNPCMTQSSGVDPPGIHDPLPLDQSRSDSCVFTPGDSGESGLASAQTEQTQSSGENNALRLNSKGAKKQTEISPQTDLRTNPQTVNGYVPGPGAPVSSDSYSKSDNSPMCTQNGVMNIDPIVQNGNSVSGSQASGQSGSTSWMQMIMERSCNPDLKALLSRTAATVDYKLAYAETFPTDSSMTSSVQQLLQEKYPLLCTADTCGLSRSLSQGNLLTVAGLAGLRHALNQTAQYLPKGAAPQVRSVGVNAELTSGGNSGAATGTSSCADVNTSNTTTWAQKHGSRESLKRKTKRNNDVLVIPAPASVPSVTKTKPEASNPWREMKKASGTLITWNQLKRTIKGNQKGPERTATFRESRREQHMNAADKDDNNSSDVAHCNSPAENGAAVRSRSHPVSCGHYMHRFSGTLLEIFMRAKAEEMTFLNPTDDDIGVARGHTASLDQGCDPYVNKPANDKLDRGKCLAFPSPGRCTAGSGTDLIGSRSESEKHPLLRGNRILPQKWHPNSPTSPSTDQNSDQKFVRNFGAQFPPPSTENNTVPCTGTTLSPPQSPNCTSPIWSNGLPVRRTNATLRATRYPFSRHSHPRNPSLPGRPQSFAHNKPVYNRCLQEPAIERQSSSGAPPAIAACLTASAGPDSPYMAALRADYVADGYSAGWLGNPRASIAYPGLGLLSIPRPSRLTSASFLSHTLPDLSFLTQAAEEEERKGTPTMPKRLACRCLSRDKAEHCCARCGCRSLSVGRTQKCKHKRRTSCKPTRPSENETPAGSSEFDDDHGTKVRIRLQRPRTSDPPPVIPDLVMGHKGSMQPSTEDNNHEDSTGHHNSVMQSMCHVDRSTSEPDLSAAGLNSAGQNPNSTSTPDGSYTRPNALMTSSTQECYGWDSYKDADDGLFSLAHRPKKSVSFSGKIRSLRLHGLTDKDVHDHSPASPEPRLIPRNWGLYGQETPLAEFNPRNSPGRDTIHGTEPAQQSDLDIRYHAMVNDVIKAVQEMVAHLTNSGGSKTPGKERNGRQAHEPLPFSVVAALGSTGHQPLLSVIGPLTVLLSDGLLPPAKPFFTPRPRTRLWQMVEESCRPSPHLTGVSYCILNDAVSQVKALTNVTLERVKFKAFLCACLNVKALPLWLNAVVANDSLMRRFYCEDAFVRQCRSSQRGLHADLMTHLEQLLAFPFELDLAVEARKPLIDPNSVPKPSSASAESNGPVRQQVGTNNKNNNTNNNGASDQAASAATGEGTTAIGQLAKVTSRPSIPPSIVTKRKQLILTQGPAPNRSRFSPSPVSAANTQNQTIHHYPQHHLPGQRTTAAPTRLGAPSRFSRPGSQRPGEESGASSASSEPRGPTDVKSSQPRVSTAGSNPTNGPNPSTRGRFKSALSTFRRTTPMVTTASPSKNTSNASGYCKNSVPMVNSQSGKSNETDTPPPLNNSIQNVPKIASKLKQPSTIVGRR</sequence>
<feature type="compositionally biased region" description="Polar residues" evidence="1">
    <location>
        <begin position="1462"/>
        <end position="1486"/>
    </location>
</feature>
<feature type="compositionally biased region" description="Polar residues" evidence="1">
    <location>
        <begin position="631"/>
        <end position="656"/>
    </location>
</feature>
<feature type="region of interest" description="Disordered" evidence="1">
    <location>
        <begin position="571"/>
        <end position="659"/>
    </location>
</feature>
<feature type="compositionally biased region" description="Basic and acidic residues" evidence="1">
    <location>
        <begin position="445"/>
        <end position="469"/>
    </location>
</feature>
<protein>
    <submittedName>
        <fullName evidence="3">RUN and SH3 domain-containing protein 1</fullName>
    </submittedName>
</protein>
<reference evidence="3" key="1">
    <citation type="submission" date="2019-03" db="EMBL/GenBank/DDBJ databases">
        <title>Improved annotation for the trematode Fasciola hepatica.</title>
        <authorList>
            <person name="Choi Y.-J."/>
            <person name="Martin J."/>
            <person name="Mitreva M."/>
        </authorList>
    </citation>
    <scope>NUCLEOTIDE SEQUENCE [LARGE SCALE GENOMIC DNA]</scope>
</reference>
<dbReference type="Pfam" id="PF02759">
    <property type="entry name" value="RUN"/>
    <property type="match status" value="1"/>
</dbReference>
<feature type="region of interest" description="Disordered" evidence="1">
    <location>
        <begin position="842"/>
        <end position="964"/>
    </location>
</feature>
<feature type="region of interest" description="Disordered" evidence="1">
    <location>
        <begin position="374"/>
        <end position="394"/>
    </location>
</feature>
<feature type="region of interest" description="Disordered" evidence="1">
    <location>
        <begin position="1013"/>
        <end position="1033"/>
    </location>
</feature>